<dbReference type="InterPro" id="IPR036063">
    <property type="entry name" value="Smr_dom_sf"/>
</dbReference>
<dbReference type="SMART" id="SM01162">
    <property type="entry name" value="DUF1771"/>
    <property type="match status" value="1"/>
</dbReference>
<feature type="compositionally biased region" description="Low complexity" evidence="1">
    <location>
        <begin position="83"/>
        <end position="92"/>
    </location>
</feature>
<accession>A0A8H7T900</accession>
<dbReference type="GO" id="GO:0004519">
    <property type="term" value="F:endonuclease activity"/>
    <property type="evidence" value="ECO:0007669"/>
    <property type="project" value="TreeGrafter"/>
</dbReference>
<dbReference type="PROSITE" id="PS50828">
    <property type="entry name" value="SMR"/>
    <property type="match status" value="1"/>
</dbReference>
<proteinExistence type="predicted"/>
<dbReference type="GO" id="GO:0005634">
    <property type="term" value="C:nucleus"/>
    <property type="evidence" value="ECO:0007669"/>
    <property type="project" value="TreeGrafter"/>
</dbReference>
<dbReference type="PANTHER" id="PTHR46535:SF1">
    <property type="entry name" value="NEDD4-BINDING PROTEIN 2"/>
    <property type="match status" value="1"/>
</dbReference>
<dbReference type="Pfam" id="PF26286">
    <property type="entry name" value="UBA_10"/>
    <property type="match status" value="1"/>
</dbReference>
<dbReference type="EMBL" id="JAFJYH010000164">
    <property type="protein sequence ID" value="KAG4417120.1"/>
    <property type="molecule type" value="Genomic_DNA"/>
</dbReference>
<evidence type="ECO:0000313" key="4">
    <source>
        <dbReference type="Proteomes" id="UP000664132"/>
    </source>
</evidence>
<evidence type="ECO:0000313" key="3">
    <source>
        <dbReference type="EMBL" id="KAG4417120.1"/>
    </source>
</evidence>
<keyword evidence="4" id="KW-1185">Reference proteome</keyword>
<dbReference type="AlphaFoldDB" id="A0A8H7T900"/>
<dbReference type="OrthoDB" id="443981at2759"/>
<reference evidence="3" key="1">
    <citation type="submission" date="2021-02" db="EMBL/GenBank/DDBJ databases">
        <title>Genome sequence Cadophora malorum strain M34.</title>
        <authorList>
            <person name="Stefanovic E."/>
            <person name="Vu D."/>
            <person name="Scully C."/>
            <person name="Dijksterhuis J."/>
            <person name="Roader J."/>
            <person name="Houbraken J."/>
        </authorList>
    </citation>
    <scope>NUCLEOTIDE SEQUENCE</scope>
    <source>
        <strain evidence="3">M34</strain>
    </source>
</reference>
<evidence type="ECO:0000259" key="2">
    <source>
        <dbReference type="PROSITE" id="PS50828"/>
    </source>
</evidence>
<sequence length="533" mass="57555">MEELQARLIEEYSQSIETSTLLAILYDYDITNSTELAAARDILDVLKASAAEEESSGFDPSGASGPEPIFDGQGSAQGEDESQSTSQGGSKTQTDDTSLSQDPGTLEVGVLDLGRAAKEEKTSKTFSSELDNLDQAGKERALISIFPALKPFDIKWTLKKCKGDAGLAIDELMTQAFLEESGSRHRGIDAFSENDPAPRKKGKGKKKKGAARNASDPTTPPSPIESPVESKWDTGKQDIEFISEKTGIPVQQVTTLYHKHGGTARGTIAAIIQGHAEMQIYEDDPIVAVDAYSLHQDFPSIPVANLEVLLYITNHVQSARDLVKVLATPINKKNPILLDIRHAPIQLDPEPMTKPKPFNAVYPDGPHDYAGSSQAVARYSESRNLEFTKAADAFRKAKSNHLMGGAAAYYSEVGRTYDAKAKAAASRAADALVASQSSKLMVDLHGMYVKDAIRVSRERVTMWWHEYGEERAGGRSAKVPPYKIITGAGNHSAGGGKLGPAVAKMLLSEGWKIQIGSGNNLGFLLVLGVSRRR</sequence>
<feature type="region of interest" description="Disordered" evidence="1">
    <location>
        <begin position="182"/>
        <end position="230"/>
    </location>
</feature>
<comment type="caution">
    <text evidence="3">The sequence shown here is derived from an EMBL/GenBank/DDBJ whole genome shotgun (WGS) entry which is preliminary data.</text>
</comment>
<feature type="compositionally biased region" description="Basic residues" evidence="1">
    <location>
        <begin position="199"/>
        <end position="210"/>
    </location>
</feature>
<dbReference type="InterPro" id="IPR052772">
    <property type="entry name" value="Endo/PolyKinase_Domain-Protein"/>
</dbReference>
<dbReference type="CDD" id="cd14279">
    <property type="entry name" value="CUE"/>
    <property type="match status" value="1"/>
</dbReference>
<dbReference type="Proteomes" id="UP000664132">
    <property type="component" value="Unassembled WGS sequence"/>
</dbReference>
<dbReference type="InterPro" id="IPR058864">
    <property type="entry name" value="UBA_10"/>
</dbReference>
<dbReference type="InterPro" id="IPR013899">
    <property type="entry name" value="DUF1771"/>
</dbReference>
<evidence type="ECO:0000256" key="1">
    <source>
        <dbReference type="SAM" id="MobiDB-lite"/>
    </source>
</evidence>
<feature type="region of interest" description="Disordered" evidence="1">
    <location>
        <begin position="53"/>
        <end position="105"/>
    </location>
</feature>
<dbReference type="InterPro" id="IPR002625">
    <property type="entry name" value="Smr_dom"/>
</dbReference>
<dbReference type="PANTHER" id="PTHR46535">
    <property type="entry name" value="NEDD4-BINDING PROTEIN 2"/>
    <property type="match status" value="1"/>
</dbReference>
<protein>
    <recommendedName>
        <fullName evidence="2">Smr domain-containing protein</fullName>
    </recommendedName>
</protein>
<dbReference type="Gene3D" id="3.30.1370.110">
    <property type="match status" value="1"/>
</dbReference>
<dbReference type="SUPFAM" id="SSF160443">
    <property type="entry name" value="SMR domain-like"/>
    <property type="match status" value="1"/>
</dbReference>
<feature type="domain" description="Smr" evidence="2">
    <location>
        <begin position="442"/>
        <end position="530"/>
    </location>
</feature>
<name>A0A8H7T900_9HELO</name>
<gene>
    <name evidence="3" type="ORF">IFR04_009756</name>
</gene>
<organism evidence="3 4">
    <name type="scientific">Cadophora malorum</name>
    <dbReference type="NCBI Taxonomy" id="108018"/>
    <lineage>
        <taxon>Eukaryota</taxon>
        <taxon>Fungi</taxon>
        <taxon>Dikarya</taxon>
        <taxon>Ascomycota</taxon>
        <taxon>Pezizomycotina</taxon>
        <taxon>Leotiomycetes</taxon>
        <taxon>Helotiales</taxon>
        <taxon>Ploettnerulaceae</taxon>
        <taxon>Cadophora</taxon>
    </lineage>
</organism>